<dbReference type="AlphaFoldDB" id="A0A5M6D621"/>
<dbReference type="Gene3D" id="3.40.190.10">
    <property type="entry name" value="Periplasmic binding protein-like II"/>
    <property type="match status" value="2"/>
</dbReference>
<keyword evidence="6 11" id="KW-0472">Membrane</keyword>
<evidence type="ECO:0000256" key="9">
    <source>
        <dbReference type="ARBA" id="ARBA00023303"/>
    </source>
</evidence>
<keyword evidence="12" id="KW-0732">Signal</keyword>
<evidence type="ECO:0000256" key="1">
    <source>
        <dbReference type="ARBA" id="ARBA00004141"/>
    </source>
</evidence>
<keyword evidence="8" id="KW-0325">Glycoprotein</keyword>
<dbReference type="InterPro" id="IPR001638">
    <property type="entry name" value="Solute-binding_3/MltF_N"/>
</dbReference>
<dbReference type="SUPFAM" id="SSF53850">
    <property type="entry name" value="Periplasmic binding protein-like II"/>
    <property type="match status" value="1"/>
</dbReference>
<dbReference type="Pfam" id="PF00060">
    <property type="entry name" value="Lig_chan"/>
    <property type="match status" value="1"/>
</dbReference>
<evidence type="ECO:0000256" key="10">
    <source>
        <dbReference type="SAM" id="MobiDB-lite"/>
    </source>
</evidence>
<reference evidence="14 15" key="1">
    <citation type="submission" date="2019-08" db="EMBL/GenBank/DDBJ databases">
        <authorList>
            <person name="Dhanesh K."/>
            <person name="Kumar G."/>
            <person name="Sasikala C."/>
            <person name="Venkata Ramana C."/>
        </authorList>
    </citation>
    <scope>NUCLEOTIDE SEQUENCE [LARGE SCALE GENOMIC DNA]</scope>
    <source>
        <strain evidence="14 15">JC645</strain>
    </source>
</reference>
<name>A0A5M6D621_9BACT</name>
<dbReference type="PANTHER" id="PTHR18966">
    <property type="entry name" value="IONOTROPIC GLUTAMATE RECEPTOR"/>
    <property type="match status" value="1"/>
</dbReference>
<evidence type="ECO:0000256" key="12">
    <source>
        <dbReference type="SAM" id="SignalP"/>
    </source>
</evidence>
<keyword evidence="4 11" id="KW-1133">Transmembrane helix</keyword>
<dbReference type="InterPro" id="IPR015683">
    <property type="entry name" value="Ionotropic_Glu_rcpt"/>
</dbReference>
<evidence type="ECO:0000256" key="11">
    <source>
        <dbReference type="SAM" id="Phobius"/>
    </source>
</evidence>
<evidence type="ECO:0000313" key="14">
    <source>
        <dbReference type="EMBL" id="KAA5541752.1"/>
    </source>
</evidence>
<feature type="signal peptide" evidence="12">
    <location>
        <begin position="1"/>
        <end position="33"/>
    </location>
</feature>
<comment type="subcellular location">
    <subcellularLocation>
        <location evidence="1">Membrane</location>
        <topology evidence="1">Multi-pass membrane protein</topology>
    </subcellularLocation>
</comment>
<dbReference type="GO" id="GO:0016020">
    <property type="term" value="C:membrane"/>
    <property type="evidence" value="ECO:0007669"/>
    <property type="project" value="UniProtKB-SubCell"/>
</dbReference>
<dbReference type="InterPro" id="IPR001320">
    <property type="entry name" value="Iontro_rcpt_C"/>
</dbReference>
<keyword evidence="5" id="KW-0406">Ion transport</keyword>
<keyword evidence="15" id="KW-1185">Reference proteome</keyword>
<dbReference type="SUPFAM" id="SSF81324">
    <property type="entry name" value="Voltage-gated potassium channels"/>
    <property type="match status" value="1"/>
</dbReference>
<dbReference type="Proteomes" id="UP000324479">
    <property type="component" value="Unassembled WGS sequence"/>
</dbReference>
<evidence type="ECO:0000256" key="2">
    <source>
        <dbReference type="ARBA" id="ARBA00022448"/>
    </source>
</evidence>
<feature type="transmembrane region" description="Helical" evidence="11">
    <location>
        <begin position="205"/>
        <end position="227"/>
    </location>
</feature>
<keyword evidence="7" id="KW-0675">Receptor</keyword>
<feature type="transmembrane region" description="Helical" evidence="11">
    <location>
        <begin position="239"/>
        <end position="260"/>
    </location>
</feature>
<accession>A0A5M6D621</accession>
<evidence type="ECO:0000259" key="13">
    <source>
        <dbReference type="SMART" id="SM00062"/>
    </source>
</evidence>
<dbReference type="SMART" id="SM00062">
    <property type="entry name" value="PBPb"/>
    <property type="match status" value="1"/>
</dbReference>
<evidence type="ECO:0000256" key="8">
    <source>
        <dbReference type="ARBA" id="ARBA00023180"/>
    </source>
</evidence>
<comment type="caution">
    <text evidence="14">The sequence shown here is derived from an EMBL/GenBank/DDBJ whole genome shotgun (WGS) entry which is preliminary data.</text>
</comment>
<feature type="transmembrane region" description="Helical" evidence="11">
    <location>
        <begin position="272"/>
        <end position="296"/>
    </location>
</feature>
<dbReference type="PROSITE" id="PS51257">
    <property type="entry name" value="PROKAR_LIPOPROTEIN"/>
    <property type="match status" value="1"/>
</dbReference>
<feature type="compositionally biased region" description="Low complexity" evidence="10">
    <location>
        <begin position="37"/>
        <end position="60"/>
    </location>
</feature>
<evidence type="ECO:0000256" key="5">
    <source>
        <dbReference type="ARBA" id="ARBA00023065"/>
    </source>
</evidence>
<keyword evidence="3 11" id="KW-0812">Transmembrane</keyword>
<sequence length="427" mass="46290">MSQRRSRRRSFQWVAVQGLVLFGCMTAAVWAQADRQSPSVSDAPTSSSDTSGRDTSGSDTSDTDEAEGVAERIDPSDAPSASNPDLPDKLVIATRDVPPFAMRDEGGAWQGISIDLARVVAAELQAESGRELPLEFRDLALGEMLDAVERGEVDMAAAALTMNYEREKRMDFSHPIHQAGLAIAVGTEQRKPGWTGVIQAVFSPAFLRIVATLGAMMLLSAIAIYVFERKQSDGDFKGGWTRGIASGLWWAAVTLTTVGYGDKVPRTTAGRLMGAVWMFLGLFIVASFTAAVTSALTVTQLRSRISGPADLARVRVATVTNSTSADYLRSRHIGHQTFADVGQALQHLKDGKCDAVVYDDAILRYEVFQHQSGDAYVLPITFAEQNYAFALPEASPLRERVNQVLLREISSPEWEAVLAGYLGESLP</sequence>
<evidence type="ECO:0000256" key="4">
    <source>
        <dbReference type="ARBA" id="ARBA00022989"/>
    </source>
</evidence>
<dbReference type="GO" id="GO:0015276">
    <property type="term" value="F:ligand-gated monoatomic ion channel activity"/>
    <property type="evidence" value="ECO:0007669"/>
    <property type="project" value="InterPro"/>
</dbReference>
<feature type="region of interest" description="Disordered" evidence="10">
    <location>
        <begin position="33"/>
        <end position="89"/>
    </location>
</feature>
<evidence type="ECO:0000256" key="7">
    <source>
        <dbReference type="ARBA" id="ARBA00023170"/>
    </source>
</evidence>
<feature type="domain" description="Solute-binding protein family 3/N-terminal" evidence="13">
    <location>
        <begin position="89"/>
        <end position="425"/>
    </location>
</feature>
<organism evidence="14 15">
    <name type="scientific">Roseiconus nitratireducens</name>
    <dbReference type="NCBI Taxonomy" id="2605748"/>
    <lineage>
        <taxon>Bacteria</taxon>
        <taxon>Pseudomonadati</taxon>
        <taxon>Planctomycetota</taxon>
        <taxon>Planctomycetia</taxon>
        <taxon>Pirellulales</taxon>
        <taxon>Pirellulaceae</taxon>
        <taxon>Roseiconus</taxon>
    </lineage>
</organism>
<dbReference type="EMBL" id="VWOX01000009">
    <property type="protein sequence ID" value="KAA5541752.1"/>
    <property type="molecule type" value="Genomic_DNA"/>
</dbReference>
<dbReference type="PRINTS" id="PR00169">
    <property type="entry name" value="KCHANNEL"/>
</dbReference>
<keyword evidence="2" id="KW-0813">Transport</keyword>
<dbReference type="Pfam" id="PF00497">
    <property type="entry name" value="SBP_bac_3"/>
    <property type="match status" value="1"/>
</dbReference>
<feature type="chain" id="PRO_5024419270" evidence="12">
    <location>
        <begin position="34"/>
        <end position="427"/>
    </location>
</feature>
<evidence type="ECO:0000313" key="15">
    <source>
        <dbReference type="Proteomes" id="UP000324479"/>
    </source>
</evidence>
<evidence type="ECO:0000256" key="6">
    <source>
        <dbReference type="ARBA" id="ARBA00023136"/>
    </source>
</evidence>
<keyword evidence="9" id="KW-0407">Ion channel</keyword>
<protein>
    <submittedName>
        <fullName evidence="14">Transporter substrate-binding domain-containing protein</fullName>
    </submittedName>
</protein>
<proteinExistence type="predicted"/>
<dbReference type="Gene3D" id="1.10.287.70">
    <property type="match status" value="1"/>
</dbReference>
<gene>
    <name evidence="14" type="ORF">FYK55_16150</name>
</gene>
<evidence type="ECO:0000256" key="3">
    <source>
        <dbReference type="ARBA" id="ARBA00022692"/>
    </source>
</evidence>